<keyword evidence="9 12" id="KW-1133">Transmembrane helix</keyword>
<protein>
    <recommendedName>
        <fullName evidence="15">NADH-ubiquinone oxidoreductase B12 subunit</fullName>
    </recommendedName>
</protein>
<comment type="subcellular location">
    <subcellularLocation>
        <location evidence="2">Mitochondrion inner membrane</location>
        <topology evidence="2">Single-pass membrane protein</topology>
        <orientation evidence="2">Matrix side</orientation>
    </subcellularLocation>
</comment>
<dbReference type="HOGENOM" id="CLU_2170979_0_0_1"/>
<dbReference type="STRING" id="1858805.M5GD44"/>
<evidence type="ECO:0000256" key="7">
    <source>
        <dbReference type="ARBA" id="ARBA00022792"/>
    </source>
</evidence>
<keyword evidence="4" id="KW-0813">Transport</keyword>
<evidence type="ECO:0000256" key="10">
    <source>
        <dbReference type="ARBA" id="ARBA00023128"/>
    </source>
</evidence>
<dbReference type="GO" id="GO:0005743">
    <property type="term" value="C:mitochondrial inner membrane"/>
    <property type="evidence" value="ECO:0007669"/>
    <property type="project" value="UniProtKB-SubCell"/>
</dbReference>
<dbReference type="Proteomes" id="UP000030653">
    <property type="component" value="Unassembled WGS sequence"/>
</dbReference>
<dbReference type="GO" id="GO:0022900">
    <property type="term" value="P:electron transport chain"/>
    <property type="evidence" value="ECO:0007669"/>
    <property type="project" value="InterPro"/>
</dbReference>
<sequence>MNEGKDGVEVRGWKVEWMKKTHPAKRFHSAFRHSAVVTLPTIVAVMAGYPSYRDPWAKREAWRKSYIFTRAYYLRNLFPGLGTAIVAFTAYVAYDNLRMMSNSSKKEVEH</sequence>
<name>M5GD44_DACPD</name>
<evidence type="ECO:0008006" key="15">
    <source>
        <dbReference type="Google" id="ProtNLM"/>
    </source>
</evidence>
<keyword evidence="6 12" id="KW-0812">Transmembrane</keyword>
<evidence type="ECO:0000256" key="6">
    <source>
        <dbReference type="ARBA" id="ARBA00022692"/>
    </source>
</evidence>
<keyword evidence="7" id="KW-0999">Mitochondrion inner membrane</keyword>
<proteinExistence type="inferred from homology"/>
<dbReference type="PANTHER" id="PTHR15082">
    <property type="entry name" value="NADH-UBIQUINONE OXIDOREDUCTASE B12 SUBUNIT"/>
    <property type="match status" value="1"/>
</dbReference>
<evidence type="ECO:0000313" key="13">
    <source>
        <dbReference type="EMBL" id="EJU04242.1"/>
    </source>
</evidence>
<keyword evidence="10" id="KW-0496">Mitochondrion</keyword>
<dbReference type="GO" id="GO:0032981">
    <property type="term" value="P:mitochondrial respiratory chain complex I assembly"/>
    <property type="evidence" value="ECO:0007669"/>
    <property type="project" value="TreeGrafter"/>
</dbReference>
<dbReference type="InterPro" id="IPR012576">
    <property type="entry name" value="NDUFB3"/>
</dbReference>
<organism evidence="13 14">
    <name type="scientific">Dacryopinax primogenitus (strain DJM 731)</name>
    <name type="common">Brown rot fungus</name>
    <dbReference type="NCBI Taxonomy" id="1858805"/>
    <lineage>
        <taxon>Eukaryota</taxon>
        <taxon>Fungi</taxon>
        <taxon>Dikarya</taxon>
        <taxon>Basidiomycota</taxon>
        <taxon>Agaricomycotina</taxon>
        <taxon>Dacrymycetes</taxon>
        <taxon>Dacrymycetales</taxon>
        <taxon>Dacrymycetaceae</taxon>
        <taxon>Dacryopinax</taxon>
    </lineage>
</organism>
<feature type="transmembrane region" description="Helical" evidence="12">
    <location>
        <begin position="30"/>
        <end position="52"/>
    </location>
</feature>
<evidence type="ECO:0000256" key="12">
    <source>
        <dbReference type="SAM" id="Phobius"/>
    </source>
</evidence>
<gene>
    <name evidence="13" type="ORF">DACRYDRAFT_105308</name>
</gene>
<evidence type="ECO:0000256" key="8">
    <source>
        <dbReference type="ARBA" id="ARBA00022982"/>
    </source>
</evidence>
<evidence type="ECO:0000256" key="2">
    <source>
        <dbReference type="ARBA" id="ARBA00004298"/>
    </source>
</evidence>
<keyword evidence="5" id="KW-0679">Respiratory chain</keyword>
<keyword evidence="8" id="KW-0249">Electron transport</keyword>
<keyword evidence="11 12" id="KW-0472">Membrane</keyword>
<evidence type="ECO:0000256" key="5">
    <source>
        <dbReference type="ARBA" id="ARBA00022660"/>
    </source>
</evidence>
<evidence type="ECO:0000256" key="9">
    <source>
        <dbReference type="ARBA" id="ARBA00022989"/>
    </source>
</evidence>
<comment type="similarity">
    <text evidence="3">Belongs to the complex I NDUFB3 subunit family.</text>
</comment>
<feature type="transmembrane region" description="Helical" evidence="12">
    <location>
        <begin position="73"/>
        <end position="94"/>
    </location>
</feature>
<dbReference type="PANTHER" id="PTHR15082:SF2">
    <property type="entry name" value="NADH DEHYDROGENASE [UBIQUINONE] 1 BETA SUBCOMPLEX SUBUNIT 3"/>
    <property type="match status" value="1"/>
</dbReference>
<accession>M5GD44</accession>
<comment type="function">
    <text evidence="1">Accessory subunit of the mitochondrial membrane respiratory chain NADH dehydrogenase (Complex I), that is believed not to be involved in catalysis. Complex I functions in the transfer of electrons from NADH to the respiratory chain. The immediate electron acceptor for the enzyme is believed to be ubiquinone.</text>
</comment>
<dbReference type="GeneID" id="63683134"/>
<dbReference type="RefSeq" id="XP_040631136.1">
    <property type="nucleotide sequence ID" value="XM_040768072.1"/>
</dbReference>
<dbReference type="AlphaFoldDB" id="M5GD44"/>
<evidence type="ECO:0000256" key="3">
    <source>
        <dbReference type="ARBA" id="ARBA00005667"/>
    </source>
</evidence>
<evidence type="ECO:0000256" key="1">
    <source>
        <dbReference type="ARBA" id="ARBA00003195"/>
    </source>
</evidence>
<dbReference type="EMBL" id="JH795858">
    <property type="protein sequence ID" value="EJU04242.1"/>
    <property type="molecule type" value="Genomic_DNA"/>
</dbReference>
<evidence type="ECO:0000313" key="14">
    <source>
        <dbReference type="Proteomes" id="UP000030653"/>
    </source>
</evidence>
<dbReference type="OrthoDB" id="521512at2759"/>
<dbReference type="Pfam" id="PF08122">
    <property type="entry name" value="NDUF_B12"/>
    <property type="match status" value="1"/>
</dbReference>
<evidence type="ECO:0000256" key="4">
    <source>
        <dbReference type="ARBA" id="ARBA00022448"/>
    </source>
</evidence>
<keyword evidence="14" id="KW-1185">Reference proteome</keyword>
<reference evidence="13 14" key="1">
    <citation type="journal article" date="2012" name="Science">
        <title>The Paleozoic origin of enzymatic lignin decomposition reconstructed from 31 fungal genomes.</title>
        <authorList>
            <person name="Floudas D."/>
            <person name="Binder M."/>
            <person name="Riley R."/>
            <person name="Barry K."/>
            <person name="Blanchette R.A."/>
            <person name="Henrissat B."/>
            <person name="Martinez A.T."/>
            <person name="Otillar R."/>
            <person name="Spatafora J.W."/>
            <person name="Yadav J.S."/>
            <person name="Aerts A."/>
            <person name="Benoit I."/>
            <person name="Boyd A."/>
            <person name="Carlson A."/>
            <person name="Copeland A."/>
            <person name="Coutinho P.M."/>
            <person name="de Vries R.P."/>
            <person name="Ferreira P."/>
            <person name="Findley K."/>
            <person name="Foster B."/>
            <person name="Gaskell J."/>
            <person name="Glotzer D."/>
            <person name="Gorecki P."/>
            <person name="Heitman J."/>
            <person name="Hesse C."/>
            <person name="Hori C."/>
            <person name="Igarashi K."/>
            <person name="Jurgens J.A."/>
            <person name="Kallen N."/>
            <person name="Kersten P."/>
            <person name="Kohler A."/>
            <person name="Kuees U."/>
            <person name="Kumar T.K.A."/>
            <person name="Kuo A."/>
            <person name="LaButti K."/>
            <person name="Larrondo L.F."/>
            <person name="Lindquist E."/>
            <person name="Ling A."/>
            <person name="Lombard V."/>
            <person name="Lucas S."/>
            <person name="Lundell T."/>
            <person name="Martin R."/>
            <person name="McLaughlin D.J."/>
            <person name="Morgenstern I."/>
            <person name="Morin E."/>
            <person name="Murat C."/>
            <person name="Nagy L.G."/>
            <person name="Nolan M."/>
            <person name="Ohm R.A."/>
            <person name="Patyshakuliyeva A."/>
            <person name="Rokas A."/>
            <person name="Ruiz-Duenas F.J."/>
            <person name="Sabat G."/>
            <person name="Salamov A."/>
            <person name="Samejima M."/>
            <person name="Schmutz J."/>
            <person name="Slot J.C."/>
            <person name="St John F."/>
            <person name="Stenlid J."/>
            <person name="Sun H."/>
            <person name="Sun S."/>
            <person name="Syed K."/>
            <person name="Tsang A."/>
            <person name="Wiebenga A."/>
            <person name="Young D."/>
            <person name="Pisabarro A."/>
            <person name="Eastwood D.C."/>
            <person name="Martin F."/>
            <person name="Cullen D."/>
            <person name="Grigoriev I.V."/>
            <person name="Hibbett D.S."/>
        </authorList>
    </citation>
    <scope>NUCLEOTIDE SEQUENCE [LARGE SCALE GENOMIC DNA]</scope>
    <source>
        <strain evidence="13 14">DJM-731 SS1</strain>
    </source>
</reference>
<evidence type="ECO:0000256" key="11">
    <source>
        <dbReference type="ARBA" id="ARBA00023136"/>
    </source>
</evidence>